<dbReference type="PANTHER" id="PTHR13887">
    <property type="entry name" value="GLUTATHIONE S-TRANSFERASE KAPPA"/>
    <property type="match status" value="1"/>
</dbReference>
<name>A0ABU3CBQ2_9FLAO</name>
<dbReference type="Gene3D" id="1.10.472.60">
    <property type="entry name" value="putative protein disulfide isomerase domain"/>
    <property type="match status" value="1"/>
</dbReference>
<reference evidence="1 2" key="1">
    <citation type="submission" date="2023-09" db="EMBL/GenBank/DDBJ databases">
        <authorList>
            <person name="Rey-Velasco X."/>
        </authorList>
    </citation>
    <scope>NUCLEOTIDE SEQUENCE [LARGE SCALE GENOMIC DNA]</scope>
    <source>
        <strain evidence="1 2">F363</strain>
    </source>
</reference>
<dbReference type="Pfam" id="PF13743">
    <property type="entry name" value="Thioredoxin_5"/>
    <property type="match status" value="1"/>
</dbReference>
<dbReference type="EMBL" id="JAVRHQ010000016">
    <property type="protein sequence ID" value="MDT0643773.1"/>
    <property type="molecule type" value="Genomic_DNA"/>
</dbReference>
<dbReference type="Proteomes" id="UP001262889">
    <property type="component" value="Unassembled WGS sequence"/>
</dbReference>
<evidence type="ECO:0000313" key="2">
    <source>
        <dbReference type="Proteomes" id="UP001262889"/>
    </source>
</evidence>
<gene>
    <name evidence="1" type="ORF">RM553_13100</name>
</gene>
<dbReference type="SUPFAM" id="SSF52833">
    <property type="entry name" value="Thioredoxin-like"/>
    <property type="match status" value="1"/>
</dbReference>
<evidence type="ECO:0000313" key="1">
    <source>
        <dbReference type="EMBL" id="MDT0643773.1"/>
    </source>
</evidence>
<protein>
    <submittedName>
        <fullName evidence="1">DsbA family protein</fullName>
    </submittedName>
</protein>
<dbReference type="InterPro" id="IPR036249">
    <property type="entry name" value="Thioredoxin-like_sf"/>
</dbReference>
<comment type="caution">
    <text evidence="1">The sequence shown here is derived from an EMBL/GenBank/DDBJ whole genome shotgun (WGS) entry which is preliminary data.</text>
</comment>
<organism evidence="1 2">
    <name type="scientific">Autumnicola tepida</name>
    <dbReference type="NCBI Taxonomy" id="3075595"/>
    <lineage>
        <taxon>Bacteria</taxon>
        <taxon>Pseudomonadati</taxon>
        <taxon>Bacteroidota</taxon>
        <taxon>Flavobacteriia</taxon>
        <taxon>Flavobacteriales</taxon>
        <taxon>Flavobacteriaceae</taxon>
        <taxon>Autumnicola</taxon>
    </lineage>
</organism>
<sequence>MADKFYIEYYTDPLCCWSWGMEPQLRKLRYLLKGRLHYRYVMGGLLHDWQHFEDPMNNISRPAQMGPLWMEAKHTTGQHIDETVWLHNPVDTSYLACMAVKAAGMQSAVAGEAMLRELREAVMINKQNIGEKEVIFDTAGKLQEKNILDLQLFNKAMHSNEAADLFRKDLETLKIKGITRFPTLLISYGKRTVQITGFRPFDVLLDAFKALDPDLEINENINKEDYIQSWENLTRRELKEVQNLAVSSS</sequence>
<keyword evidence="2" id="KW-1185">Reference proteome</keyword>
<accession>A0ABU3CBQ2</accession>
<dbReference type="Gene3D" id="3.40.30.10">
    <property type="entry name" value="Glutaredoxin"/>
    <property type="match status" value="1"/>
</dbReference>
<dbReference type="CDD" id="cd03025">
    <property type="entry name" value="DsbA_FrnE_like"/>
    <property type="match status" value="1"/>
</dbReference>
<dbReference type="RefSeq" id="WP_311535392.1">
    <property type="nucleotide sequence ID" value="NZ_JAVRHQ010000016.1"/>
</dbReference>
<proteinExistence type="predicted"/>